<dbReference type="CDD" id="cd14858">
    <property type="entry name" value="TrmE_N"/>
    <property type="match status" value="1"/>
</dbReference>
<feature type="binding site" evidence="10">
    <location>
        <position position="454"/>
    </location>
    <ligand>
        <name>(6S)-5-formyl-5,6,7,8-tetrahydrofolate</name>
        <dbReference type="ChEBI" id="CHEBI:57457"/>
    </ligand>
</feature>
<keyword evidence="2 10" id="KW-0963">Cytoplasm</keyword>
<dbReference type="InterPro" id="IPR005225">
    <property type="entry name" value="Small_GTP-bd"/>
</dbReference>
<evidence type="ECO:0000259" key="12">
    <source>
        <dbReference type="PROSITE" id="PS51709"/>
    </source>
</evidence>
<feature type="binding site" evidence="10">
    <location>
        <position position="230"/>
    </location>
    <ligand>
        <name>K(+)</name>
        <dbReference type="ChEBI" id="CHEBI:29103"/>
    </ligand>
</feature>
<evidence type="ECO:0000256" key="6">
    <source>
        <dbReference type="ARBA" id="ARBA00022801"/>
    </source>
</evidence>
<name>A0A1H4AJV7_9BACT</name>
<keyword evidence="9 10" id="KW-0342">GTP-binding</keyword>
<dbReference type="NCBIfam" id="TIGR00231">
    <property type="entry name" value="small_GTP"/>
    <property type="match status" value="1"/>
</dbReference>
<comment type="subunit">
    <text evidence="10">Homodimer. Heterotetramer of two MnmE and two MnmG subunits.</text>
</comment>
<organism evidence="13 14">
    <name type="scientific">Desulfuromusa kysingii</name>
    <dbReference type="NCBI Taxonomy" id="37625"/>
    <lineage>
        <taxon>Bacteria</taxon>
        <taxon>Pseudomonadati</taxon>
        <taxon>Thermodesulfobacteriota</taxon>
        <taxon>Desulfuromonadia</taxon>
        <taxon>Desulfuromonadales</taxon>
        <taxon>Geopsychrobacteraceae</taxon>
        <taxon>Desulfuromusa</taxon>
    </lineage>
</organism>
<dbReference type="RefSeq" id="WP_092347268.1">
    <property type="nucleotide sequence ID" value="NZ_FNQN01000005.1"/>
</dbReference>
<dbReference type="PANTHER" id="PTHR42714">
    <property type="entry name" value="TRNA MODIFICATION GTPASE GTPBP3"/>
    <property type="match status" value="1"/>
</dbReference>
<keyword evidence="3 10" id="KW-0819">tRNA processing</keyword>
<feature type="binding site" evidence="10">
    <location>
        <position position="124"/>
    </location>
    <ligand>
        <name>(6S)-5-formyl-5,6,7,8-tetrahydrofolate</name>
        <dbReference type="ChEBI" id="CHEBI:57457"/>
    </ligand>
</feature>
<dbReference type="Gene3D" id="1.20.120.430">
    <property type="entry name" value="tRNA modification GTPase MnmE domain 2"/>
    <property type="match status" value="1"/>
</dbReference>
<dbReference type="EMBL" id="FNQN01000005">
    <property type="protein sequence ID" value="SEA36253.1"/>
    <property type="molecule type" value="Genomic_DNA"/>
</dbReference>
<feature type="binding site" evidence="10">
    <location>
        <position position="254"/>
    </location>
    <ligand>
        <name>K(+)</name>
        <dbReference type="ChEBI" id="CHEBI:29103"/>
    </ligand>
</feature>
<evidence type="ECO:0000256" key="11">
    <source>
        <dbReference type="RuleBase" id="RU003313"/>
    </source>
</evidence>
<dbReference type="CDD" id="cd04164">
    <property type="entry name" value="trmE"/>
    <property type="match status" value="1"/>
</dbReference>
<keyword evidence="4 10" id="KW-0479">Metal-binding</keyword>
<evidence type="ECO:0000256" key="7">
    <source>
        <dbReference type="ARBA" id="ARBA00022842"/>
    </source>
</evidence>
<evidence type="ECO:0000256" key="1">
    <source>
        <dbReference type="ARBA" id="ARBA00011043"/>
    </source>
</evidence>
<comment type="similarity">
    <text evidence="1 10 11">Belongs to the TRAFAC class TrmE-Era-EngA-EngB-Septin-like GTPase superfamily. TrmE GTPase family.</text>
</comment>
<gene>
    <name evidence="10" type="primary">mnmE</name>
    <name evidence="10" type="synonym">trmE</name>
    <name evidence="13" type="ORF">SAMN05660420_01874</name>
</gene>
<dbReference type="Proteomes" id="UP000199409">
    <property type="component" value="Unassembled WGS sequence"/>
</dbReference>
<dbReference type="FunFam" id="3.40.50.300:FF:001376">
    <property type="entry name" value="tRNA modification GTPase MnmE"/>
    <property type="match status" value="1"/>
</dbReference>
<feature type="binding site" evidence="10">
    <location>
        <begin position="230"/>
        <end position="235"/>
    </location>
    <ligand>
        <name>GTP</name>
        <dbReference type="ChEBI" id="CHEBI:37565"/>
    </ligand>
</feature>
<proteinExistence type="inferred from homology"/>
<keyword evidence="8 10" id="KW-0630">Potassium</keyword>
<dbReference type="InterPro" id="IPR006073">
    <property type="entry name" value="GTP-bd"/>
</dbReference>
<keyword evidence="14" id="KW-1185">Reference proteome</keyword>
<evidence type="ECO:0000256" key="3">
    <source>
        <dbReference type="ARBA" id="ARBA00022694"/>
    </source>
</evidence>
<feature type="binding site" evidence="10">
    <location>
        <position position="249"/>
    </location>
    <ligand>
        <name>K(+)</name>
        <dbReference type="ChEBI" id="CHEBI:29103"/>
    </ligand>
</feature>
<dbReference type="PROSITE" id="PS51709">
    <property type="entry name" value="G_TRME"/>
    <property type="match status" value="1"/>
</dbReference>
<dbReference type="Gene3D" id="3.40.50.300">
    <property type="entry name" value="P-loop containing nucleotide triphosphate hydrolases"/>
    <property type="match status" value="1"/>
</dbReference>
<dbReference type="STRING" id="37625.SAMN05660420_01874"/>
<evidence type="ECO:0000313" key="13">
    <source>
        <dbReference type="EMBL" id="SEA36253.1"/>
    </source>
</evidence>
<dbReference type="HAMAP" id="MF_00379">
    <property type="entry name" value="GTPase_MnmE"/>
    <property type="match status" value="1"/>
</dbReference>
<feature type="binding site" evidence="10">
    <location>
        <position position="85"/>
    </location>
    <ligand>
        <name>(6S)-5-formyl-5,6,7,8-tetrahydrofolate</name>
        <dbReference type="ChEBI" id="CHEBI:57457"/>
    </ligand>
</feature>
<dbReference type="InterPro" id="IPR031168">
    <property type="entry name" value="G_TrmE"/>
</dbReference>
<evidence type="ECO:0000313" key="14">
    <source>
        <dbReference type="Proteomes" id="UP000199409"/>
    </source>
</evidence>
<evidence type="ECO:0000256" key="4">
    <source>
        <dbReference type="ARBA" id="ARBA00022723"/>
    </source>
</evidence>
<dbReference type="SUPFAM" id="SSF52540">
    <property type="entry name" value="P-loop containing nucleoside triphosphate hydrolases"/>
    <property type="match status" value="1"/>
</dbReference>
<dbReference type="GO" id="GO:0005525">
    <property type="term" value="F:GTP binding"/>
    <property type="evidence" value="ECO:0007669"/>
    <property type="project" value="UniProtKB-UniRule"/>
</dbReference>
<dbReference type="Pfam" id="PF12631">
    <property type="entry name" value="MnmE_helical"/>
    <property type="match status" value="1"/>
</dbReference>
<dbReference type="NCBIfam" id="NF003661">
    <property type="entry name" value="PRK05291.1-3"/>
    <property type="match status" value="1"/>
</dbReference>
<dbReference type="InterPro" id="IPR018948">
    <property type="entry name" value="GTP-bd_TrmE_N"/>
</dbReference>
<dbReference type="Gene3D" id="3.30.1360.120">
    <property type="entry name" value="Probable tRNA modification gtpase trme, domain 1"/>
    <property type="match status" value="1"/>
</dbReference>
<reference evidence="13 14" key="1">
    <citation type="submission" date="2016-10" db="EMBL/GenBank/DDBJ databases">
        <authorList>
            <person name="de Groot N.N."/>
        </authorList>
    </citation>
    <scope>NUCLEOTIDE SEQUENCE [LARGE SCALE GENOMIC DNA]</scope>
    <source>
        <strain evidence="13 14">DSM 7343</strain>
    </source>
</reference>
<dbReference type="GO" id="GO:0003924">
    <property type="term" value="F:GTPase activity"/>
    <property type="evidence" value="ECO:0007669"/>
    <property type="project" value="UniProtKB-UniRule"/>
</dbReference>
<keyword evidence="5 10" id="KW-0547">Nucleotide-binding</keyword>
<evidence type="ECO:0000256" key="2">
    <source>
        <dbReference type="ARBA" id="ARBA00022490"/>
    </source>
</evidence>
<evidence type="ECO:0000256" key="5">
    <source>
        <dbReference type="ARBA" id="ARBA00022741"/>
    </source>
</evidence>
<comment type="subcellular location">
    <subcellularLocation>
        <location evidence="10">Cytoplasm</location>
    </subcellularLocation>
</comment>
<dbReference type="EC" id="3.6.-.-" evidence="10"/>
<sequence>MNTSDTIIAPATGSGDAGIAIIRISGADSLSALFRFFTPTGRQTELQSHRLYHGLLRNDSDFVVDEVMAVYMAAPHTYTREDVVEIQCHGGQQVIKSILKLYQSFGIRLAQPGEFTYRAFMNGRLDLSQAEAVSQLIHAKTDSSRKLAIKQMGGGLSRVIYNFSSQLKHILVLTEAWLDFPEEDLPDEDIADFIAVLTDLKSKILTITETYSCGRVLTEGASILLVGQPNAGKSSLMNALLGEDRAIVTDVPGTTRDFLEEGLSIDGVPVSLVDTAGLRTSSDIVEIEGIRRTEEKISLADLVLLVVDSSRTPDQLDFSALESCSGRPIFVVYTKIDKAIELDFNTFGAFPVYRVSSKTAEGLDSLRHGISSFLKKDYTTTDETVLLTESRHFEALQRCLEPIGRALFCCQNNADLELIAFDIREALYFLGQISGETTTEDILDDIFSGFCIGK</sequence>
<dbReference type="AlphaFoldDB" id="A0A1H4AJV7"/>
<dbReference type="SUPFAM" id="SSF116878">
    <property type="entry name" value="TrmE connector domain"/>
    <property type="match status" value="1"/>
</dbReference>
<feature type="binding site" evidence="10">
    <location>
        <begin position="274"/>
        <end position="277"/>
    </location>
    <ligand>
        <name>GTP</name>
        <dbReference type="ChEBI" id="CHEBI:37565"/>
    </ligand>
</feature>
<evidence type="ECO:0000256" key="10">
    <source>
        <dbReference type="HAMAP-Rule" id="MF_00379"/>
    </source>
</evidence>
<feature type="binding site" evidence="10">
    <location>
        <begin position="249"/>
        <end position="255"/>
    </location>
    <ligand>
        <name>GTP</name>
        <dbReference type="ChEBI" id="CHEBI:37565"/>
    </ligand>
</feature>
<dbReference type="Pfam" id="PF01926">
    <property type="entry name" value="MMR_HSR1"/>
    <property type="match status" value="1"/>
</dbReference>
<feature type="binding site" evidence="10">
    <location>
        <position position="255"/>
    </location>
    <ligand>
        <name>Mg(2+)</name>
        <dbReference type="ChEBI" id="CHEBI:18420"/>
    </ligand>
</feature>
<dbReference type="NCBIfam" id="TIGR00450">
    <property type="entry name" value="mnmE_trmE_thdF"/>
    <property type="match status" value="1"/>
</dbReference>
<dbReference type="PANTHER" id="PTHR42714:SF2">
    <property type="entry name" value="TRNA MODIFICATION GTPASE GTPBP3, MITOCHONDRIAL"/>
    <property type="match status" value="1"/>
</dbReference>
<feature type="domain" description="TrmE-type G" evidence="12">
    <location>
        <begin position="220"/>
        <end position="375"/>
    </location>
</feature>
<feature type="binding site" evidence="10">
    <location>
        <position position="251"/>
    </location>
    <ligand>
        <name>K(+)</name>
        <dbReference type="ChEBI" id="CHEBI:29103"/>
    </ligand>
</feature>
<dbReference type="InterPro" id="IPR027368">
    <property type="entry name" value="MnmE_dom2"/>
</dbReference>
<accession>A0A1H4AJV7</accession>
<dbReference type="GO" id="GO:0030488">
    <property type="term" value="P:tRNA methylation"/>
    <property type="evidence" value="ECO:0007669"/>
    <property type="project" value="TreeGrafter"/>
</dbReference>
<comment type="function">
    <text evidence="10">Exhibits a very high intrinsic GTPase hydrolysis rate. Involved in the addition of a carboxymethylaminomethyl (cmnm) group at the wobble position (U34) of certain tRNAs, forming tRNA-cmnm(5)s(2)U34.</text>
</comment>
<dbReference type="InterPro" id="IPR027266">
    <property type="entry name" value="TrmE/GcvT-like"/>
</dbReference>
<feature type="binding site" evidence="10">
    <location>
        <position position="234"/>
    </location>
    <ligand>
        <name>Mg(2+)</name>
        <dbReference type="ChEBI" id="CHEBI:18420"/>
    </ligand>
</feature>
<evidence type="ECO:0000256" key="8">
    <source>
        <dbReference type="ARBA" id="ARBA00022958"/>
    </source>
</evidence>
<dbReference type="GO" id="GO:0005829">
    <property type="term" value="C:cytosol"/>
    <property type="evidence" value="ECO:0007669"/>
    <property type="project" value="TreeGrafter"/>
</dbReference>
<comment type="cofactor">
    <cofactor evidence="10">
        <name>K(+)</name>
        <dbReference type="ChEBI" id="CHEBI:29103"/>
    </cofactor>
    <text evidence="10">Binds 1 potassium ion per subunit.</text>
</comment>
<dbReference type="GO" id="GO:0002098">
    <property type="term" value="P:tRNA wobble uridine modification"/>
    <property type="evidence" value="ECO:0007669"/>
    <property type="project" value="TreeGrafter"/>
</dbReference>
<dbReference type="GO" id="GO:0046872">
    <property type="term" value="F:metal ion binding"/>
    <property type="evidence" value="ECO:0007669"/>
    <property type="project" value="UniProtKB-KW"/>
</dbReference>
<comment type="caution">
    <text evidence="10">Lacks conserved residue(s) required for the propagation of feature annotation.</text>
</comment>
<protein>
    <recommendedName>
        <fullName evidence="10">tRNA modification GTPase MnmE</fullName>
        <ecNumber evidence="10">3.6.-.-</ecNumber>
    </recommendedName>
</protein>
<dbReference type="InterPro" id="IPR027417">
    <property type="entry name" value="P-loop_NTPase"/>
</dbReference>
<dbReference type="Pfam" id="PF10396">
    <property type="entry name" value="TrmE_N"/>
    <property type="match status" value="1"/>
</dbReference>
<dbReference type="InterPro" id="IPR025867">
    <property type="entry name" value="MnmE_helical"/>
</dbReference>
<keyword evidence="6 10" id="KW-0378">Hydrolase</keyword>
<keyword evidence="7 10" id="KW-0460">Magnesium</keyword>
<dbReference type="OrthoDB" id="9805918at2"/>
<dbReference type="InterPro" id="IPR004520">
    <property type="entry name" value="GTPase_MnmE"/>
</dbReference>
<feature type="binding site" evidence="10">
    <location>
        <position position="23"/>
    </location>
    <ligand>
        <name>(6S)-5-formyl-5,6,7,8-tetrahydrofolate</name>
        <dbReference type="ChEBI" id="CHEBI:57457"/>
    </ligand>
</feature>
<evidence type="ECO:0000256" key="9">
    <source>
        <dbReference type="ARBA" id="ARBA00023134"/>
    </source>
</evidence>